<organism evidence="2">
    <name type="scientific">hydrothermal vent metagenome</name>
    <dbReference type="NCBI Taxonomy" id="652676"/>
    <lineage>
        <taxon>unclassified sequences</taxon>
        <taxon>metagenomes</taxon>
        <taxon>ecological metagenomes</taxon>
    </lineage>
</organism>
<dbReference type="InterPro" id="IPR014710">
    <property type="entry name" value="RmlC-like_jellyroll"/>
</dbReference>
<feature type="domain" description="Cyclic nucleotide-binding" evidence="1">
    <location>
        <begin position="11"/>
        <end position="124"/>
    </location>
</feature>
<dbReference type="EMBL" id="FAXC01000164">
    <property type="protein sequence ID" value="CUV09046.1"/>
    <property type="molecule type" value="Genomic_DNA"/>
</dbReference>
<dbReference type="PANTHER" id="PTHR11635">
    <property type="entry name" value="CAMP-DEPENDENT PROTEIN KINASE REGULATORY CHAIN"/>
    <property type="match status" value="1"/>
</dbReference>
<sequence length="167" mass="18882">MNNEQLKKFTIFSDLTDDELNHFGDALKEVQMEKGQQFITEGEEGDCIYLLLEGEVQINQALTLSMNKSESDNREKAILKLSSDVNPLFGEMSMFNEGDRRTANVRAETACVLVKLDKSDLYNICEKNPNIGFKVMRNLGRIISGNLIKANQNVLKLTTAFSLILER</sequence>
<dbReference type="SUPFAM" id="SSF51206">
    <property type="entry name" value="cAMP-binding domain-like"/>
    <property type="match status" value="1"/>
</dbReference>
<dbReference type="GO" id="GO:0034236">
    <property type="term" value="F:protein kinase A catalytic subunit binding"/>
    <property type="evidence" value="ECO:0007669"/>
    <property type="project" value="TreeGrafter"/>
</dbReference>
<dbReference type="PROSITE" id="PS00889">
    <property type="entry name" value="CNMP_BINDING_2"/>
    <property type="match status" value="1"/>
</dbReference>
<dbReference type="PROSITE" id="PS50042">
    <property type="entry name" value="CNMP_BINDING_3"/>
    <property type="match status" value="1"/>
</dbReference>
<gene>
    <name evidence="2" type="ORF">MGWOODY_Mmi1373</name>
</gene>
<dbReference type="CDD" id="cd00038">
    <property type="entry name" value="CAP_ED"/>
    <property type="match status" value="1"/>
</dbReference>
<name>A0A160VEQ1_9ZZZZ</name>
<dbReference type="SMART" id="SM00100">
    <property type="entry name" value="cNMP"/>
    <property type="match status" value="1"/>
</dbReference>
<evidence type="ECO:0000259" key="1">
    <source>
        <dbReference type="PROSITE" id="PS50042"/>
    </source>
</evidence>
<reference evidence="2" key="1">
    <citation type="submission" date="2015-10" db="EMBL/GenBank/DDBJ databases">
        <authorList>
            <person name="Gilbert D.G."/>
        </authorList>
    </citation>
    <scope>NUCLEOTIDE SEQUENCE</scope>
</reference>
<dbReference type="InterPro" id="IPR018490">
    <property type="entry name" value="cNMP-bd_dom_sf"/>
</dbReference>
<dbReference type="InterPro" id="IPR018488">
    <property type="entry name" value="cNMP-bd_CS"/>
</dbReference>
<evidence type="ECO:0000313" key="2">
    <source>
        <dbReference type="EMBL" id="CUV09046.1"/>
    </source>
</evidence>
<dbReference type="InterPro" id="IPR000595">
    <property type="entry name" value="cNMP-bd_dom"/>
</dbReference>
<accession>A0A160VEQ1</accession>
<dbReference type="PANTHER" id="PTHR11635:SF152">
    <property type="entry name" value="CAMP-DEPENDENT PROTEIN KINASE TYPE I REGULATORY SUBUNIT-RELATED"/>
    <property type="match status" value="1"/>
</dbReference>
<dbReference type="GO" id="GO:0005952">
    <property type="term" value="C:cAMP-dependent protein kinase complex"/>
    <property type="evidence" value="ECO:0007669"/>
    <property type="project" value="InterPro"/>
</dbReference>
<protein>
    <submittedName>
        <fullName evidence="2">Transcriptional regulator, Crp/Fnr family</fullName>
    </submittedName>
</protein>
<proteinExistence type="predicted"/>
<dbReference type="GO" id="GO:0005829">
    <property type="term" value="C:cytosol"/>
    <property type="evidence" value="ECO:0007669"/>
    <property type="project" value="TreeGrafter"/>
</dbReference>
<dbReference type="AlphaFoldDB" id="A0A160VEQ1"/>
<dbReference type="GO" id="GO:0030552">
    <property type="term" value="F:cAMP binding"/>
    <property type="evidence" value="ECO:0007669"/>
    <property type="project" value="TreeGrafter"/>
</dbReference>
<dbReference type="Gene3D" id="2.60.120.10">
    <property type="entry name" value="Jelly Rolls"/>
    <property type="match status" value="1"/>
</dbReference>
<dbReference type="InterPro" id="IPR050503">
    <property type="entry name" value="cAMP-dep_PK_reg_su-like"/>
</dbReference>
<dbReference type="Pfam" id="PF00027">
    <property type="entry name" value="cNMP_binding"/>
    <property type="match status" value="1"/>
</dbReference>
<dbReference type="GO" id="GO:0004862">
    <property type="term" value="F:cAMP-dependent protein kinase inhibitor activity"/>
    <property type="evidence" value="ECO:0007669"/>
    <property type="project" value="TreeGrafter"/>
</dbReference>